<dbReference type="PANTHER" id="PTHR33376">
    <property type="match status" value="1"/>
</dbReference>
<dbReference type="RefSeq" id="WP_011699749.1">
    <property type="nucleotide sequence ID" value="NC_008554.1"/>
</dbReference>
<sequence length="343" mass="37387" precursor="true">MKRVLGVLFVLVAIVAFGFAQAVQAADYKAEYKLSTVLGKPFPWGVAGERWVELIKEKTNGRINVKLYPGTSLVGGDQTKEFTAIRQGAIDLAIGSTINWSPQVQQLNIFAMPFLMPDYKAIDALTGGEVGKELFKILEGKDVVPLAWGENGFRELSNSKVSIRKPSDLKGLKIRVVGSPLFLETFTALGANPTQMSWADAVPALSSGAVDGQENPLTVYMAAKLHSAANQKNLTLWGYVADPLIFVVNKEVWNSWTPEDRKAVSEAALQAGRENIELARKGLVAPDESLTREIEGLGVTVVKLTEAEKAEFRKATRDVYDKWAKQIGAELVKKAEAAIAGRK</sequence>
<organism evidence="5 6">
    <name type="scientific">Syntrophobacter fumaroxidans (strain DSM 10017 / MPOB)</name>
    <dbReference type="NCBI Taxonomy" id="335543"/>
    <lineage>
        <taxon>Bacteria</taxon>
        <taxon>Pseudomonadati</taxon>
        <taxon>Thermodesulfobacteriota</taxon>
        <taxon>Syntrophobacteria</taxon>
        <taxon>Syntrophobacterales</taxon>
        <taxon>Syntrophobacteraceae</taxon>
        <taxon>Syntrophobacter</taxon>
    </lineage>
</organism>
<evidence type="ECO:0000256" key="3">
    <source>
        <dbReference type="ARBA" id="ARBA00022729"/>
    </source>
</evidence>
<reference evidence="5 6" key="1">
    <citation type="submission" date="2006-10" db="EMBL/GenBank/DDBJ databases">
        <title>Complete sequence of Syntrophobacter fumaroxidans MPOB.</title>
        <authorList>
            <consortium name="US DOE Joint Genome Institute"/>
            <person name="Copeland A."/>
            <person name="Lucas S."/>
            <person name="Lapidus A."/>
            <person name="Barry K."/>
            <person name="Detter J.C."/>
            <person name="Glavina del Rio T."/>
            <person name="Hammon N."/>
            <person name="Israni S."/>
            <person name="Pitluck S."/>
            <person name="Goltsman E.G."/>
            <person name="Martinez M."/>
            <person name="Schmutz J."/>
            <person name="Larimer F."/>
            <person name="Land M."/>
            <person name="Hauser L."/>
            <person name="Kyrpides N."/>
            <person name="Kim E."/>
            <person name="Boone D.R."/>
            <person name="Brockman F."/>
            <person name="Culley D."/>
            <person name="Ferry J."/>
            <person name="Gunsalus R."/>
            <person name="McInerney M.J."/>
            <person name="Morrison M."/>
            <person name="Plugge C."/>
            <person name="Rohlin L."/>
            <person name="Scholten J."/>
            <person name="Sieber J."/>
            <person name="Stams A.J.M."/>
            <person name="Worm P."/>
            <person name="Henstra A.M."/>
            <person name="Richardson P."/>
        </authorList>
    </citation>
    <scope>NUCLEOTIDE SEQUENCE [LARGE SCALE GENOMIC DNA]</scope>
    <source>
        <strain evidence="6">DSM 10017 / MPOB</strain>
    </source>
</reference>
<protein>
    <submittedName>
        <fullName evidence="5">TRAP dicarboxylate transporter, DctP subunit</fullName>
    </submittedName>
</protein>
<dbReference type="NCBIfam" id="NF037995">
    <property type="entry name" value="TRAP_S1"/>
    <property type="match status" value="1"/>
</dbReference>
<gene>
    <name evidence="5" type="ordered locus">Sfum_2908</name>
</gene>
<dbReference type="KEGG" id="sfu:Sfum_2908"/>
<evidence type="ECO:0000256" key="2">
    <source>
        <dbReference type="ARBA" id="ARBA00022448"/>
    </source>
</evidence>
<dbReference type="Proteomes" id="UP000001784">
    <property type="component" value="Chromosome"/>
</dbReference>
<dbReference type="CDD" id="cd13678">
    <property type="entry name" value="PBP2_TRAP_DctP10"/>
    <property type="match status" value="1"/>
</dbReference>
<evidence type="ECO:0000256" key="1">
    <source>
        <dbReference type="ARBA" id="ARBA00009023"/>
    </source>
</evidence>
<dbReference type="Pfam" id="PF03480">
    <property type="entry name" value="DctP"/>
    <property type="match status" value="1"/>
</dbReference>
<dbReference type="eggNOG" id="COG1638">
    <property type="taxonomic scope" value="Bacteria"/>
</dbReference>
<name>A0LMD3_SYNFM</name>
<comment type="similarity">
    <text evidence="1">Belongs to the bacterial solute-binding protein 7 family.</text>
</comment>
<dbReference type="EMBL" id="CP000478">
    <property type="protein sequence ID" value="ABK18585.1"/>
    <property type="molecule type" value="Genomic_DNA"/>
</dbReference>
<dbReference type="PANTHER" id="PTHR33376:SF7">
    <property type="entry name" value="C4-DICARBOXYLATE-BINDING PROTEIN DCTB"/>
    <property type="match status" value="1"/>
</dbReference>
<dbReference type="Gene3D" id="3.40.190.170">
    <property type="entry name" value="Bacterial extracellular solute-binding protein, family 7"/>
    <property type="match status" value="1"/>
</dbReference>
<proteinExistence type="inferred from homology"/>
<dbReference type="AlphaFoldDB" id="A0LMD3"/>
<dbReference type="OrthoDB" id="8690069at2"/>
<dbReference type="GO" id="GO:0030288">
    <property type="term" value="C:outer membrane-bounded periplasmic space"/>
    <property type="evidence" value="ECO:0007669"/>
    <property type="project" value="InterPro"/>
</dbReference>
<evidence type="ECO:0000313" key="6">
    <source>
        <dbReference type="Proteomes" id="UP000001784"/>
    </source>
</evidence>
<feature type="chain" id="PRO_5002626646" evidence="4">
    <location>
        <begin position="26"/>
        <end position="343"/>
    </location>
</feature>
<evidence type="ECO:0000313" key="5">
    <source>
        <dbReference type="EMBL" id="ABK18585.1"/>
    </source>
</evidence>
<keyword evidence="3 4" id="KW-0732">Signal</keyword>
<dbReference type="InParanoid" id="A0LMD3"/>
<dbReference type="SUPFAM" id="SSF53850">
    <property type="entry name" value="Periplasmic binding protein-like II"/>
    <property type="match status" value="1"/>
</dbReference>
<dbReference type="GO" id="GO:0055085">
    <property type="term" value="P:transmembrane transport"/>
    <property type="evidence" value="ECO:0007669"/>
    <property type="project" value="InterPro"/>
</dbReference>
<keyword evidence="6" id="KW-1185">Reference proteome</keyword>
<dbReference type="PIRSF" id="PIRSF006470">
    <property type="entry name" value="DctB"/>
    <property type="match status" value="1"/>
</dbReference>
<dbReference type="NCBIfam" id="TIGR00787">
    <property type="entry name" value="dctP"/>
    <property type="match status" value="1"/>
</dbReference>
<feature type="signal peptide" evidence="4">
    <location>
        <begin position="1"/>
        <end position="25"/>
    </location>
</feature>
<evidence type="ECO:0000256" key="4">
    <source>
        <dbReference type="SAM" id="SignalP"/>
    </source>
</evidence>
<dbReference type="InterPro" id="IPR004682">
    <property type="entry name" value="TRAP_DctP"/>
</dbReference>
<dbReference type="STRING" id="335543.Sfum_2908"/>
<dbReference type="InterPro" id="IPR038404">
    <property type="entry name" value="TRAP_DctP_sf"/>
</dbReference>
<keyword evidence="2" id="KW-0813">Transport</keyword>
<dbReference type="HOGENOM" id="CLU_036176_1_3_7"/>
<accession>A0LMD3</accession>
<dbReference type="InterPro" id="IPR018389">
    <property type="entry name" value="DctP_fam"/>
</dbReference>